<reference evidence="1 2" key="1">
    <citation type="submission" date="2020-09" db="EMBL/GenBank/DDBJ databases">
        <title>Complete, closed and curated genome sequences of Photobacterium damselae subsp. piscicida isolates from Australia indicate localised evolution and additional plasmid-borne pathogenicity mechanisms.</title>
        <authorList>
            <person name="Baseggio L."/>
            <person name="Silayeva O."/>
            <person name="Buller N."/>
            <person name="Landos M."/>
            <person name="Engelstaedter J."/>
            <person name="Barnes A.C."/>
        </authorList>
    </citation>
    <scope>NUCLEOTIDE SEQUENCE [LARGE SCALE GENOMIC DNA]</scope>
    <source>
        <strain evidence="1 2">AS-16-0540-1</strain>
    </source>
</reference>
<dbReference type="Proteomes" id="UP000516656">
    <property type="component" value="Chromosome 1"/>
</dbReference>
<dbReference type="EMBL" id="CP061854">
    <property type="protein sequence ID" value="QOD55598.1"/>
    <property type="molecule type" value="Genomic_DNA"/>
</dbReference>
<name>A0A7L8A0I6_PHODP</name>
<accession>A0A7L8A0I6</accession>
<sequence length="96" mass="11563">MISYKVFLENSKIELKGIEEVLNNREYHFEYESKRFVLLRNDECLLFDDSNCEIISIKSNGEEIEEYDFDVLIAKFHEKPIYHHFVKIHKSGKDNF</sequence>
<gene>
    <name evidence="1" type="ORF">IC627_09600</name>
</gene>
<protein>
    <submittedName>
        <fullName evidence="1">Uncharacterized protein</fullName>
    </submittedName>
</protein>
<evidence type="ECO:0000313" key="2">
    <source>
        <dbReference type="Proteomes" id="UP000516656"/>
    </source>
</evidence>
<dbReference type="RefSeq" id="WP_191169300.1">
    <property type="nucleotide sequence ID" value="NZ_CP061861.1"/>
</dbReference>
<dbReference type="AlphaFoldDB" id="A0A7L8A0I6"/>
<evidence type="ECO:0000313" key="1">
    <source>
        <dbReference type="EMBL" id="QOD55598.1"/>
    </source>
</evidence>
<organism evidence="1 2">
    <name type="scientific">Photobacterium damsela subsp. piscicida</name>
    <name type="common">Pasteurella piscicida</name>
    <dbReference type="NCBI Taxonomy" id="38294"/>
    <lineage>
        <taxon>Bacteria</taxon>
        <taxon>Pseudomonadati</taxon>
        <taxon>Pseudomonadota</taxon>
        <taxon>Gammaproteobacteria</taxon>
        <taxon>Vibrionales</taxon>
        <taxon>Vibrionaceae</taxon>
        <taxon>Photobacterium</taxon>
    </lineage>
</organism>
<proteinExistence type="predicted"/>